<proteinExistence type="inferred from homology"/>
<name>A0A429VDV6_9SPHN</name>
<dbReference type="SMART" id="SM00244">
    <property type="entry name" value="PHB"/>
    <property type="match status" value="1"/>
</dbReference>
<dbReference type="Gene3D" id="3.30.479.30">
    <property type="entry name" value="Band 7 domain"/>
    <property type="match status" value="1"/>
</dbReference>
<evidence type="ECO:0000256" key="7">
    <source>
        <dbReference type="SAM" id="MobiDB-lite"/>
    </source>
</evidence>
<evidence type="ECO:0000313" key="10">
    <source>
        <dbReference type="Proteomes" id="UP000274661"/>
    </source>
</evidence>
<dbReference type="AlphaFoldDB" id="A0A429VDV6"/>
<dbReference type="NCBIfam" id="TIGR01933">
    <property type="entry name" value="hflK"/>
    <property type="match status" value="1"/>
</dbReference>
<comment type="function">
    <text evidence="6">HflC and HflK could encode or regulate a protease.</text>
</comment>
<evidence type="ECO:0000313" key="9">
    <source>
        <dbReference type="EMBL" id="RST32123.1"/>
    </source>
</evidence>
<keyword evidence="10" id="KW-1185">Reference proteome</keyword>
<feature type="compositionally biased region" description="Gly residues" evidence="7">
    <location>
        <begin position="26"/>
        <end position="35"/>
    </location>
</feature>
<keyword evidence="9" id="KW-0645">Protease</keyword>
<keyword evidence="4" id="KW-1133">Transmembrane helix</keyword>
<keyword evidence="3" id="KW-0812">Transmembrane</keyword>
<organism evidence="9 10">
    <name type="scientific">Sphingomonas ginkgonis</name>
    <dbReference type="NCBI Taxonomy" id="2315330"/>
    <lineage>
        <taxon>Bacteria</taxon>
        <taxon>Pseudomonadati</taxon>
        <taxon>Pseudomonadota</taxon>
        <taxon>Alphaproteobacteria</taxon>
        <taxon>Sphingomonadales</taxon>
        <taxon>Sphingomonadaceae</taxon>
        <taxon>Sphingomonas</taxon>
    </lineage>
</organism>
<sequence>MPGWAALGRALFNDNKGPWGSRPPGGDKGAGGSGGEEPPSVPPSGGHGSGPWGGSPQRRSTGPGLGGVPLEELLRRRLGRLGGGGGGGPFPTTDRSIFAWAALAVVLLWLLVTSVHSIDPQERGVVTRFGRYDHTLGPGIGLTLPFPIDRVRKVDVGQIRNVDLGSANSDNLMLTGDQNILDIAYTVRWTVRDPELFLFEMKSPEETVREVAESAMRAVISNVSLNDAMGERRGQIEGSVVEEMQHILDRYHSGVLIQGVAIKQADPPGQVIDAFKQVTAAQQDAQSYVNQATGYAQQLTAKAQGEATAFDKVYEQYRLSPDVTRRRMYYETMEQVLANTDKTIVEAPGITPYLPLPEVRKSSPAAQEPQQ</sequence>
<dbReference type="InterPro" id="IPR036013">
    <property type="entry name" value="Band_7/SPFH_dom_sf"/>
</dbReference>
<evidence type="ECO:0000256" key="5">
    <source>
        <dbReference type="ARBA" id="ARBA00023136"/>
    </source>
</evidence>
<dbReference type="SUPFAM" id="SSF117892">
    <property type="entry name" value="Band 7/SPFH domain"/>
    <property type="match status" value="1"/>
</dbReference>
<gene>
    <name evidence="9" type="primary">hflK</name>
    <name evidence="9" type="ORF">HMF7854_04870</name>
</gene>
<dbReference type="GO" id="GO:0006508">
    <property type="term" value="P:proteolysis"/>
    <property type="evidence" value="ECO:0007669"/>
    <property type="project" value="UniProtKB-KW"/>
</dbReference>
<dbReference type="InterPro" id="IPR010201">
    <property type="entry name" value="HflK"/>
</dbReference>
<dbReference type="GO" id="GO:0008233">
    <property type="term" value="F:peptidase activity"/>
    <property type="evidence" value="ECO:0007669"/>
    <property type="project" value="UniProtKB-KW"/>
</dbReference>
<comment type="caution">
    <text evidence="9">The sequence shown here is derived from an EMBL/GenBank/DDBJ whole genome shotgun (WGS) entry which is preliminary data.</text>
</comment>
<accession>A0A429VDV6</accession>
<dbReference type="OrthoDB" id="9779595at2"/>
<evidence type="ECO:0000256" key="4">
    <source>
        <dbReference type="ARBA" id="ARBA00022989"/>
    </source>
</evidence>
<keyword evidence="9" id="KW-0378">Hydrolase</keyword>
<comment type="subunit">
    <text evidence="6">HflC and HflK may interact to form a multimeric complex.</text>
</comment>
<dbReference type="GO" id="GO:0016020">
    <property type="term" value="C:membrane"/>
    <property type="evidence" value="ECO:0007669"/>
    <property type="project" value="UniProtKB-SubCell"/>
</dbReference>
<evidence type="ECO:0000256" key="2">
    <source>
        <dbReference type="ARBA" id="ARBA00006971"/>
    </source>
</evidence>
<comment type="subcellular location">
    <subcellularLocation>
        <location evidence="1">Membrane</location>
        <topology evidence="1">Single-pass membrane protein</topology>
    </subcellularLocation>
</comment>
<reference evidence="9 10" key="1">
    <citation type="submission" date="2018-12" db="EMBL/GenBank/DDBJ databases">
        <title>Sphingomonas sp. HMF7854 Genome sequencing and assembly.</title>
        <authorList>
            <person name="Cha I."/>
            <person name="Kang H."/>
            <person name="Kim H."/>
            <person name="Kang J."/>
            <person name="Joh K."/>
        </authorList>
    </citation>
    <scope>NUCLEOTIDE SEQUENCE [LARGE SCALE GENOMIC DNA]</scope>
    <source>
        <strain evidence="9 10">HMF7854</strain>
    </source>
</reference>
<evidence type="ECO:0000256" key="1">
    <source>
        <dbReference type="ARBA" id="ARBA00004167"/>
    </source>
</evidence>
<evidence type="ECO:0000256" key="3">
    <source>
        <dbReference type="ARBA" id="ARBA00022692"/>
    </source>
</evidence>
<keyword evidence="5" id="KW-0472">Membrane</keyword>
<comment type="similarity">
    <text evidence="2 6">Belongs to the band 7/mec-2 family. HflK subfamily.</text>
</comment>
<dbReference type="PANTHER" id="PTHR43327:SF2">
    <property type="entry name" value="MODULATOR OF FTSH PROTEASE HFLK"/>
    <property type="match status" value="1"/>
</dbReference>
<evidence type="ECO:0000259" key="8">
    <source>
        <dbReference type="SMART" id="SM00244"/>
    </source>
</evidence>
<dbReference type="InterPro" id="IPR050710">
    <property type="entry name" value="Band7/mec-2_domain"/>
</dbReference>
<dbReference type="EMBL" id="RWJF01000001">
    <property type="protein sequence ID" value="RST32123.1"/>
    <property type="molecule type" value="Genomic_DNA"/>
</dbReference>
<dbReference type="InterPro" id="IPR001107">
    <property type="entry name" value="Band_7"/>
</dbReference>
<dbReference type="Proteomes" id="UP000274661">
    <property type="component" value="Unassembled WGS sequence"/>
</dbReference>
<protein>
    <recommendedName>
        <fullName evidence="6">Protein HflK</fullName>
    </recommendedName>
</protein>
<feature type="region of interest" description="Disordered" evidence="7">
    <location>
        <begin position="11"/>
        <end position="68"/>
    </location>
</feature>
<dbReference type="CDD" id="cd03404">
    <property type="entry name" value="SPFH_HflK"/>
    <property type="match status" value="1"/>
</dbReference>
<dbReference type="Pfam" id="PF01145">
    <property type="entry name" value="Band_7"/>
    <property type="match status" value="1"/>
</dbReference>
<evidence type="ECO:0000256" key="6">
    <source>
        <dbReference type="RuleBase" id="RU364113"/>
    </source>
</evidence>
<dbReference type="PANTHER" id="PTHR43327">
    <property type="entry name" value="STOMATIN-LIKE PROTEIN 2, MITOCHONDRIAL"/>
    <property type="match status" value="1"/>
</dbReference>
<feature type="domain" description="Band 7" evidence="8">
    <location>
        <begin position="113"/>
        <end position="279"/>
    </location>
</feature>